<sequence>MVTNQKISELDYCYVSWELLQELEKNAFSRNECIRAFKKESNDRQSLITSVVALILPMILLGSIVFSNRAASLMYGSTGTTENIWTRVVGLLMLSAFLFLIVYMLSKELSKYKDFRPIKKLINQDLEANLRLEVDAIDQKASKIVNDSILKDSKIPEKFLSSEFLLVIIKYMESGQASFIKEAVYALQLDLKNTGYYANIFPKETLLQLEKKYLLNRNDNLAQKIELAEKND</sequence>
<evidence type="ECO:0000256" key="1">
    <source>
        <dbReference type="SAM" id="Phobius"/>
    </source>
</evidence>
<name>A0A5B8SXX3_LEUPS</name>
<dbReference type="AlphaFoldDB" id="A0A5B8SXX3"/>
<evidence type="ECO:0000313" key="2">
    <source>
        <dbReference type="EMBL" id="QEA42062.1"/>
    </source>
</evidence>
<feature type="transmembrane region" description="Helical" evidence="1">
    <location>
        <begin position="84"/>
        <end position="106"/>
    </location>
</feature>
<dbReference type="EMBL" id="CP042383">
    <property type="protein sequence ID" value="QEA42062.1"/>
    <property type="molecule type" value="Genomic_DNA"/>
</dbReference>
<keyword evidence="1" id="KW-0812">Transmembrane</keyword>
<accession>A0A5B8SXX3</accession>
<keyword evidence="1" id="KW-1133">Transmembrane helix</keyword>
<organism evidence="2 3">
    <name type="scientific">Leuconostoc pseudomesenteroides</name>
    <dbReference type="NCBI Taxonomy" id="33968"/>
    <lineage>
        <taxon>Bacteria</taxon>
        <taxon>Bacillati</taxon>
        <taxon>Bacillota</taxon>
        <taxon>Bacilli</taxon>
        <taxon>Lactobacillales</taxon>
        <taxon>Lactobacillaceae</taxon>
        <taxon>Leuconostoc</taxon>
    </lineage>
</organism>
<keyword evidence="1" id="KW-0472">Membrane</keyword>
<evidence type="ECO:0000313" key="3">
    <source>
        <dbReference type="Proteomes" id="UP000321296"/>
    </source>
</evidence>
<proteinExistence type="predicted"/>
<feature type="transmembrane region" description="Helical" evidence="1">
    <location>
        <begin position="47"/>
        <end position="64"/>
    </location>
</feature>
<dbReference type="KEGG" id="lpse:FGL85_05925"/>
<protein>
    <submittedName>
        <fullName evidence="2">Uncharacterized protein</fullName>
    </submittedName>
</protein>
<dbReference type="Proteomes" id="UP000321296">
    <property type="component" value="Chromosome"/>
</dbReference>
<reference evidence="2 3" key="1">
    <citation type="submission" date="2019-06" db="EMBL/GenBank/DDBJ databases">
        <title>Genome analyses of bacteria isolated from kimchi.</title>
        <authorList>
            <person name="Lee S."/>
            <person name="Ahn S."/>
            <person name="Roh S."/>
        </authorList>
    </citation>
    <scope>NUCLEOTIDE SEQUENCE [LARGE SCALE GENOMIC DNA]</scope>
    <source>
        <strain evidence="2 3">CBA3630</strain>
    </source>
</reference>
<dbReference type="RefSeq" id="WP_147651312.1">
    <property type="nucleotide sequence ID" value="NZ_CP042383.1"/>
</dbReference>
<gene>
    <name evidence="2" type="ORF">FGL85_05925</name>
</gene>